<organism evidence="2 3">
    <name type="scientific">Microvirga subterranea</name>
    <dbReference type="NCBI Taxonomy" id="186651"/>
    <lineage>
        <taxon>Bacteria</taxon>
        <taxon>Pseudomonadati</taxon>
        <taxon>Pseudomonadota</taxon>
        <taxon>Alphaproteobacteria</taxon>
        <taxon>Hyphomicrobiales</taxon>
        <taxon>Methylobacteriaceae</taxon>
        <taxon>Microvirga</taxon>
    </lineage>
</organism>
<name>A0A370HJ18_9HYPH</name>
<feature type="transmembrane region" description="Helical" evidence="1">
    <location>
        <begin position="35"/>
        <end position="58"/>
    </location>
</feature>
<keyword evidence="1" id="KW-0812">Transmembrane</keyword>
<dbReference type="AlphaFoldDB" id="A0A370HJ18"/>
<proteinExistence type="predicted"/>
<feature type="transmembrane region" description="Helical" evidence="1">
    <location>
        <begin position="6"/>
        <end position="28"/>
    </location>
</feature>
<gene>
    <name evidence="2" type="ORF">DES45_105105</name>
</gene>
<dbReference type="Pfam" id="PF19447">
    <property type="entry name" value="DUF5985"/>
    <property type="match status" value="1"/>
</dbReference>
<keyword evidence="1" id="KW-1133">Transmembrane helix</keyword>
<dbReference type="EMBL" id="QQBB01000005">
    <property type="protein sequence ID" value="RDI58582.1"/>
    <property type="molecule type" value="Genomic_DNA"/>
</dbReference>
<evidence type="ECO:0000256" key="1">
    <source>
        <dbReference type="SAM" id="Phobius"/>
    </source>
</evidence>
<feature type="transmembrane region" description="Helical" evidence="1">
    <location>
        <begin position="64"/>
        <end position="83"/>
    </location>
</feature>
<dbReference type="RefSeq" id="WP_114770607.1">
    <property type="nucleotide sequence ID" value="NZ_QQBB01000005.1"/>
</dbReference>
<accession>A0A370HJ18</accession>
<comment type="caution">
    <text evidence="2">The sequence shown here is derived from an EMBL/GenBank/DDBJ whole genome shotgun (WGS) entry which is preliminary data.</text>
</comment>
<reference evidence="2 3" key="1">
    <citation type="submission" date="2018-07" db="EMBL/GenBank/DDBJ databases">
        <title>Genomic Encyclopedia of Type Strains, Phase IV (KMG-IV): sequencing the most valuable type-strain genomes for metagenomic binning, comparative biology and taxonomic classification.</title>
        <authorList>
            <person name="Goeker M."/>
        </authorList>
    </citation>
    <scope>NUCLEOTIDE SEQUENCE [LARGE SCALE GENOMIC DNA]</scope>
    <source>
        <strain evidence="2 3">DSM 14364</strain>
    </source>
</reference>
<dbReference type="OrthoDB" id="7433565at2"/>
<keyword evidence="1" id="KW-0472">Membrane</keyword>
<sequence>MSSAASQFISGMITMGFLVAGLLFLRFWTRTRDMLFAAFAAAFVLLAANQALVALIDAPREERSWIYLLRIAAFGLIIAAIAWKNRRIIKPARSSR</sequence>
<evidence type="ECO:0000313" key="3">
    <source>
        <dbReference type="Proteomes" id="UP000254925"/>
    </source>
</evidence>
<evidence type="ECO:0000313" key="2">
    <source>
        <dbReference type="EMBL" id="RDI58582.1"/>
    </source>
</evidence>
<protein>
    <submittedName>
        <fullName evidence="2">Uncharacterized protein</fullName>
    </submittedName>
</protein>
<dbReference type="InterPro" id="IPR046027">
    <property type="entry name" value="DUF5985"/>
</dbReference>
<dbReference type="Proteomes" id="UP000254925">
    <property type="component" value="Unassembled WGS sequence"/>
</dbReference>
<keyword evidence="3" id="KW-1185">Reference proteome</keyword>